<dbReference type="PANTHER" id="PTHR36698:SF2">
    <property type="entry name" value="MCE_MLAD DOMAIN-CONTAINING PROTEIN"/>
    <property type="match status" value="1"/>
</dbReference>
<sequence>MENNANYAIVGALATAVVVAFFGFVFWFAGPSSNVATNQYDVVFTGTVSGIGRGTDVMFNGIKVGQVNSVALDPNDTARVVARISVDANAPVKADTRVVMGFQGLTGAGSLQLSGGTNGAGAPVPPPGSDVPVLYAQVSDFQSILDGMTTTVNGVSAAVNRINTLLDTNDAKLNATIANVETFTAALASNSEGVEGFLDSIADASRQIGPMATQIGTLSDDLRALVAAVPPEDVAKAVADVTTFTESLSRNSGQIDEFFDTTSTLANNLTELTKGLSASVGVIDKVAAEIDPAVVGRVLANVDTFSTEMTTVTAELRTLLAAIPPEQVTEVVDNVAVFTSTLSRNSGQIDDFFTATSGLSSSITDMIEGLKASVAVIDNVVAQIDPDLVGRVLENVDSFSTALGDNAAGVDTIVANITKVSDSLIGAAERVDAILAQVDGAVTGAEGQGMFGEIGEAANSVRILADQLTASTSGIAAGLNNFANRGLPEYSALAAEARATLQRLDRVVRNLENNPQGLIFGGETVRDYNKQ</sequence>
<dbReference type="Proteomes" id="UP000033608">
    <property type="component" value="Unassembled WGS sequence"/>
</dbReference>
<feature type="domain" description="Mce/MlaD" evidence="2">
    <location>
        <begin position="42"/>
        <end position="115"/>
    </location>
</feature>
<dbReference type="OrthoDB" id="9808689at2"/>
<evidence type="ECO:0000313" key="6">
    <source>
        <dbReference type="Proteomes" id="UP000184533"/>
    </source>
</evidence>
<accession>A0A0F5LVZ5</accession>
<evidence type="ECO:0000256" key="1">
    <source>
        <dbReference type="SAM" id="Phobius"/>
    </source>
</evidence>
<protein>
    <submittedName>
        <fullName evidence="4">ABC-type transporter Mla maintaining outer membrane lipid asymmetry, component MlaD</fullName>
    </submittedName>
</protein>
<name>A0A0F5LVZ5_9HYPH</name>
<dbReference type="Proteomes" id="UP000184533">
    <property type="component" value="Unassembled WGS sequence"/>
</dbReference>
<dbReference type="Pfam" id="PF02470">
    <property type="entry name" value="MlaD"/>
    <property type="match status" value="1"/>
</dbReference>
<dbReference type="EMBL" id="FQVC01000001">
    <property type="protein sequence ID" value="SHE34643.1"/>
    <property type="molecule type" value="Genomic_DNA"/>
</dbReference>
<feature type="transmembrane region" description="Helical" evidence="1">
    <location>
        <begin position="7"/>
        <end position="29"/>
    </location>
</feature>
<dbReference type="STRING" id="1121477.SAMN02745223_00125"/>
<dbReference type="PANTHER" id="PTHR36698">
    <property type="entry name" value="BLL5892 PROTEIN"/>
    <property type="match status" value="1"/>
</dbReference>
<dbReference type="AlphaFoldDB" id="A0A0F5LVZ5"/>
<dbReference type="RefSeq" id="WP_046134379.1">
    <property type="nucleotide sequence ID" value="NZ_FQVC01000001.1"/>
</dbReference>
<keyword evidence="5" id="KW-1185">Reference proteome</keyword>
<evidence type="ECO:0000313" key="3">
    <source>
        <dbReference type="EMBL" id="KKB85827.1"/>
    </source>
</evidence>
<organism evidence="3 5">
    <name type="scientific">Devosia limi DSM 17137</name>
    <dbReference type="NCBI Taxonomy" id="1121477"/>
    <lineage>
        <taxon>Bacteria</taxon>
        <taxon>Pseudomonadati</taxon>
        <taxon>Pseudomonadota</taxon>
        <taxon>Alphaproteobacteria</taxon>
        <taxon>Hyphomicrobiales</taxon>
        <taxon>Devosiaceae</taxon>
        <taxon>Devosia</taxon>
    </lineage>
</organism>
<keyword evidence="1" id="KW-0472">Membrane</keyword>
<gene>
    <name evidence="4" type="ORF">SAMN02745223_00125</name>
    <name evidence="3" type="ORF">VW29_05940</name>
</gene>
<dbReference type="Gene3D" id="1.20.1170.10">
    <property type="match status" value="1"/>
</dbReference>
<keyword evidence="1" id="KW-1133">Transmembrane helix</keyword>
<dbReference type="InterPro" id="IPR003399">
    <property type="entry name" value="Mce/MlaD"/>
</dbReference>
<reference evidence="4 6" key="2">
    <citation type="submission" date="2016-11" db="EMBL/GenBank/DDBJ databases">
        <authorList>
            <person name="Jaros S."/>
            <person name="Januszkiewicz K."/>
            <person name="Wedrychowicz H."/>
        </authorList>
    </citation>
    <scope>NUCLEOTIDE SEQUENCE [LARGE SCALE GENOMIC DNA]</scope>
    <source>
        <strain evidence="4 6">DSM 17137</strain>
    </source>
</reference>
<dbReference type="PATRIC" id="fig|1121477.3.peg.2276"/>
<dbReference type="EMBL" id="LAJF01000045">
    <property type="protein sequence ID" value="KKB85827.1"/>
    <property type="molecule type" value="Genomic_DNA"/>
</dbReference>
<evidence type="ECO:0000313" key="4">
    <source>
        <dbReference type="EMBL" id="SHE34643.1"/>
    </source>
</evidence>
<evidence type="ECO:0000259" key="2">
    <source>
        <dbReference type="Pfam" id="PF02470"/>
    </source>
</evidence>
<evidence type="ECO:0000313" key="5">
    <source>
        <dbReference type="Proteomes" id="UP000033608"/>
    </source>
</evidence>
<reference evidence="3 5" key="1">
    <citation type="submission" date="2015-03" db="EMBL/GenBank/DDBJ databases">
        <authorList>
            <person name="Hassan Y.I."/>
            <person name="Lepp D."/>
            <person name="Zhou T."/>
        </authorList>
    </citation>
    <scope>NUCLEOTIDE SEQUENCE [LARGE SCALE GENOMIC DNA]</scope>
    <source>
        <strain evidence="3 5">DSM 17137</strain>
    </source>
</reference>
<proteinExistence type="predicted"/>
<keyword evidence="1" id="KW-0812">Transmembrane</keyword>